<evidence type="ECO:0000313" key="2">
    <source>
        <dbReference type="Proteomes" id="UP000219993"/>
    </source>
</evidence>
<name>A0A291P7T9_9GAMM</name>
<protein>
    <recommendedName>
        <fullName evidence="3">Proteinase inhibitor</fullName>
    </recommendedName>
</protein>
<keyword evidence="2" id="KW-1185">Reference proteome</keyword>
<dbReference type="Proteomes" id="UP000219993">
    <property type="component" value="Chromosome"/>
</dbReference>
<dbReference type="OrthoDB" id="9803986at2"/>
<dbReference type="PANTHER" id="PTHR36931:SF1">
    <property type="entry name" value="UPF0153 PROTEIN YEIW"/>
    <property type="match status" value="1"/>
</dbReference>
<dbReference type="InterPro" id="IPR052572">
    <property type="entry name" value="UPF0153_domain"/>
</dbReference>
<dbReference type="EMBL" id="CP021435">
    <property type="protein sequence ID" value="ATJ82983.1"/>
    <property type="molecule type" value="Genomic_DNA"/>
</dbReference>
<evidence type="ECO:0000313" key="1">
    <source>
        <dbReference type="EMBL" id="ATJ82983.1"/>
    </source>
</evidence>
<accession>A0A291P7T9</accession>
<evidence type="ECO:0008006" key="3">
    <source>
        <dbReference type="Google" id="ProtNLM"/>
    </source>
</evidence>
<dbReference type="InterPro" id="IPR005358">
    <property type="entry name" value="Puta_zinc/iron-chelating_dom"/>
</dbReference>
<sequence length="89" mass="9350">MSHEPSAPGCRPGCGACCIAPSISSPIPGMPAGKPAGERCVQLDDDNLCRLFGDPRRPGVCARFDFDPALCGEHRDQALERIAALEVAT</sequence>
<dbReference type="Pfam" id="PF03692">
    <property type="entry name" value="CxxCxxCC"/>
    <property type="match status" value="1"/>
</dbReference>
<organism evidence="1 2">
    <name type="scientific">Halomonas beimenensis</name>
    <dbReference type="NCBI Taxonomy" id="475662"/>
    <lineage>
        <taxon>Bacteria</taxon>
        <taxon>Pseudomonadati</taxon>
        <taxon>Pseudomonadota</taxon>
        <taxon>Gammaproteobacteria</taxon>
        <taxon>Oceanospirillales</taxon>
        <taxon>Halomonadaceae</taxon>
        <taxon>Halomonas</taxon>
    </lineage>
</organism>
<proteinExistence type="predicted"/>
<gene>
    <name evidence="1" type="ORF">BEI_1996</name>
</gene>
<reference evidence="1 2" key="1">
    <citation type="journal article" date="2017" name="Sci. Rep.">
        <title>Revealing the Saline Adaptation Strategies of the Halophilic Bacterium Halomonas beimenensis through High-throughput Omics and Transposon Mutagenesis Approaches.</title>
        <authorList>
            <person name="Chen Y.H."/>
            <person name="Lin S.S."/>
            <person name="Shyu Y.T."/>
        </authorList>
    </citation>
    <scope>NUCLEOTIDE SEQUENCE [LARGE SCALE GENOMIC DNA]</scope>
    <source>
        <strain evidence="1 2">NTU-111</strain>
    </source>
</reference>
<dbReference type="PANTHER" id="PTHR36931">
    <property type="entry name" value="UPF0153 PROTEIN YEIW"/>
    <property type="match status" value="1"/>
</dbReference>
<dbReference type="RefSeq" id="WP_097789366.1">
    <property type="nucleotide sequence ID" value="NZ_BAAADT010000034.1"/>
</dbReference>
<dbReference type="AlphaFoldDB" id="A0A291P7T9"/>
<dbReference type="KEGG" id="hbe:BEI_1996"/>